<evidence type="ECO:0000313" key="4">
    <source>
        <dbReference type="Proteomes" id="UP001195724"/>
    </source>
</evidence>
<sequence>MGERDARGQDHADARLGRALRDALRDAPDGVPDPRRVEEAVRAVLAAAPARRSRRGAWLAAAVATVVFVGVAAGWQLARRPAGPEPATVPALRFSPTQERDPQVLLSGLAGLAERQPGPAGSGSWLYRVGRQWNFGTAGSTSGQVLAAGLGEDFSQSWTGADASVRGRRASVDPPGGGGGTLVVDHPAKPAGEALPPVGAASAEQVREWLFGQVRSGTSTSPGDERSTAQWFEAVGSERAADDPVFAAVGLRILASLPGITVEGETRDRAGRRAVAVSAVSDRPGSRFPRQRLYLLIDPRTGMVLAREAVALTVDEDALGTSVPVPTTTGYRLWFPGVFVADERTRAFLAADPAAGAVAAVRGRAWCFRSADLRDRSEAVGTGDPATPEGLGGKERGPVEVCSSTWEGDSYGWVSGSGEPDRHARGGHTAPPLVACVVTEQVPGVEPTTVVGVFPGGQGTCAALGLPDAR</sequence>
<dbReference type="Proteomes" id="UP001195724">
    <property type="component" value="Unassembled WGS sequence"/>
</dbReference>
<keyword evidence="2" id="KW-0812">Transmembrane</keyword>
<evidence type="ECO:0000313" key="3">
    <source>
        <dbReference type="EMBL" id="MBM7810981.1"/>
    </source>
</evidence>
<feature type="transmembrane region" description="Helical" evidence="2">
    <location>
        <begin position="57"/>
        <end position="78"/>
    </location>
</feature>
<comment type="caution">
    <text evidence="3">The sequence shown here is derived from an EMBL/GenBank/DDBJ whole genome shotgun (WGS) entry which is preliminary data.</text>
</comment>
<reference evidence="3 4" key="1">
    <citation type="submission" date="2021-01" db="EMBL/GenBank/DDBJ databases">
        <title>Sequencing the genomes of 1000 actinobacteria strains.</title>
        <authorList>
            <person name="Klenk H.-P."/>
        </authorList>
    </citation>
    <scope>NUCLEOTIDE SEQUENCE [LARGE SCALE GENOMIC DNA]</scope>
    <source>
        <strain evidence="3 4">DSM 44581</strain>
    </source>
</reference>
<organism evidence="3 4">
    <name type="scientific">Saccharothrix algeriensis</name>
    <dbReference type="NCBI Taxonomy" id="173560"/>
    <lineage>
        <taxon>Bacteria</taxon>
        <taxon>Bacillati</taxon>
        <taxon>Actinomycetota</taxon>
        <taxon>Actinomycetes</taxon>
        <taxon>Pseudonocardiales</taxon>
        <taxon>Pseudonocardiaceae</taxon>
        <taxon>Saccharothrix</taxon>
    </lineage>
</organism>
<keyword evidence="2" id="KW-0472">Membrane</keyword>
<feature type="region of interest" description="Disordered" evidence="1">
    <location>
        <begin position="166"/>
        <end position="193"/>
    </location>
</feature>
<evidence type="ECO:0000256" key="1">
    <source>
        <dbReference type="SAM" id="MobiDB-lite"/>
    </source>
</evidence>
<accession>A0ABS2S414</accession>
<keyword evidence="2" id="KW-1133">Transmembrane helix</keyword>
<name>A0ABS2S414_9PSEU</name>
<evidence type="ECO:0000256" key="2">
    <source>
        <dbReference type="SAM" id="Phobius"/>
    </source>
</evidence>
<gene>
    <name evidence="3" type="ORF">JOE68_001846</name>
</gene>
<keyword evidence="4" id="KW-1185">Reference proteome</keyword>
<dbReference type="EMBL" id="JAFBCL010000001">
    <property type="protein sequence ID" value="MBM7810981.1"/>
    <property type="molecule type" value="Genomic_DNA"/>
</dbReference>
<protein>
    <submittedName>
        <fullName evidence="3">Uncharacterized protein</fullName>
    </submittedName>
</protein>
<dbReference type="RefSeq" id="WP_204841876.1">
    <property type="nucleotide sequence ID" value="NZ_JAFBCL010000001.1"/>
</dbReference>
<proteinExistence type="predicted"/>
<feature type="region of interest" description="Disordered" evidence="1">
    <location>
        <begin position="377"/>
        <end position="398"/>
    </location>
</feature>